<dbReference type="Proteomes" id="UP000784880">
    <property type="component" value="Unassembled WGS sequence"/>
</dbReference>
<accession>A0ABS6JNZ0</accession>
<evidence type="ECO:0000313" key="3">
    <source>
        <dbReference type="EMBL" id="MBU9714110.1"/>
    </source>
</evidence>
<sequence>MITLEEFHSDFLQSILSDSESRGLMKAQSFFELVCEDLMQVGDLTNNYEAAEFIKTGCEVYGYDFDEERKTLTLINFQFFQDDIIETLTKQQVSSKFKRLKKFVELSMNGLHNDLEETSDAYSLAFTINRNVQNKLIDKFRLIVLTDGKLTKTISSIPNDEISNITCEHKIIDINYLYAIYKSENTSGSYDIDLKVPYLEVPSNSEEYQSYLGILDGSQLFKIYDDYGQKLLEQNVRTFLQFRGGVNKGIRNTIQFKPDMFFAYNNGITATATHVETKEGYITKITDFQIVNGGQTTSAIYAAKKNSKLDISKVSVQMKLSVVNNIEKKSEFVSNVSEFANTQNKVNKSDFFSNSPFHKEMKDYSKRIWVATREGSQKRTHWFYERVRGEYLNEQAYLTPAKKKQFQIENPKQQLIDKTFLAKSENSWDRKPHVVSKGAQYSFEEFANSVTDTLEKNQMAITEKFFKDAVSRVILFRATEKIVSKASWYENAFRAQTVTYSIALLSHAIHKRKVFFDFSKIWDDQRLPIELVELMKAITKKVYEKITNPPPGSANISQWCKKEICWKEICNTELDLSPLRKLVITKEEEKYENKSEKQQKVLDSGIEIQTFVVKTNFEHWIQLFSYYISTNSLGSLTIAQRDILKKYTEGKIPLPSEKQAKVLYSLYQRAQKEGWEVVDGKSFN</sequence>
<protein>
    <submittedName>
        <fullName evidence="3">AIPR family protein</fullName>
    </submittedName>
</protein>
<proteinExistence type="predicted"/>
<feature type="domain" description="Abortive phage infection protein C-terminal" evidence="1">
    <location>
        <begin position="232"/>
        <end position="550"/>
    </location>
</feature>
<reference evidence="3 4" key="1">
    <citation type="submission" date="2021-06" db="EMBL/GenBank/DDBJ databases">
        <title>Bacillus sp. RD4P76, an endophyte from a halophyte.</title>
        <authorList>
            <person name="Sun J.-Q."/>
        </authorList>
    </citation>
    <scope>NUCLEOTIDE SEQUENCE [LARGE SCALE GENOMIC DNA]</scope>
    <source>
        <strain evidence="3 4">CGMCC 1.15917</strain>
    </source>
</reference>
<gene>
    <name evidence="3" type="ORF">KS419_20450</name>
</gene>
<comment type="caution">
    <text evidence="3">The sequence shown here is derived from an EMBL/GenBank/DDBJ whole genome shotgun (WGS) entry which is preliminary data.</text>
</comment>
<dbReference type="InterPro" id="IPR018891">
    <property type="entry name" value="AIPR_C"/>
</dbReference>
<keyword evidence="4" id="KW-1185">Reference proteome</keyword>
<dbReference type="InterPro" id="IPR055101">
    <property type="entry name" value="AIPR_N"/>
</dbReference>
<dbReference type="Pfam" id="PF10592">
    <property type="entry name" value="AIPR"/>
    <property type="match status" value="1"/>
</dbReference>
<evidence type="ECO:0000313" key="4">
    <source>
        <dbReference type="Proteomes" id="UP000784880"/>
    </source>
</evidence>
<evidence type="ECO:0000259" key="1">
    <source>
        <dbReference type="Pfam" id="PF10592"/>
    </source>
</evidence>
<dbReference type="RefSeq" id="WP_217068439.1">
    <property type="nucleotide sequence ID" value="NZ_JAHQCS010000163.1"/>
</dbReference>
<name>A0ABS6JNZ0_9BACI</name>
<evidence type="ECO:0000259" key="2">
    <source>
        <dbReference type="Pfam" id="PF22879"/>
    </source>
</evidence>
<dbReference type="Pfam" id="PF22879">
    <property type="entry name" value="AIPR_N"/>
    <property type="match status" value="1"/>
</dbReference>
<dbReference type="EMBL" id="JAHQCS010000163">
    <property type="protein sequence ID" value="MBU9714110.1"/>
    <property type="molecule type" value="Genomic_DNA"/>
</dbReference>
<feature type="domain" description="Abortive infection phage resistance protein N-terminal" evidence="2">
    <location>
        <begin position="30"/>
        <end position="178"/>
    </location>
</feature>
<organism evidence="3 4">
    <name type="scientific">Evansella tamaricis</name>
    <dbReference type="NCBI Taxonomy" id="2069301"/>
    <lineage>
        <taxon>Bacteria</taxon>
        <taxon>Bacillati</taxon>
        <taxon>Bacillota</taxon>
        <taxon>Bacilli</taxon>
        <taxon>Bacillales</taxon>
        <taxon>Bacillaceae</taxon>
        <taxon>Evansella</taxon>
    </lineage>
</organism>